<feature type="transmembrane region" description="Helical" evidence="6">
    <location>
        <begin position="129"/>
        <end position="150"/>
    </location>
</feature>
<sequence>MIKEPAEPPSEISLLSSAADLSVLGPTAMPEQRYIRAARSARLSREHGPRRRRSRTIAREDRARVMMEDTVASHSMLLARQSESPYINMDPTRQYGYVPSISLAVVFLTVFGITTLLHLGQLIYSKRYWWMVCMVIGGVLEVLGWAARLWAHWSPLSFDAYVMQICCLIIAPTFYSASLYWAGGLVIAHVAPQKSWLSGTAFKIVFIIADVVSLVVQAIGGGMAGSAVGTTNYKQGRDGSDIMLAGIVIQLAIMVFYVLYMAIWAWKAKVQVKRAGRRIEIMLLGMFVASVGIIVRGCYRTPELEEGFDGWIAQQQIWQLFDAIPVAFSSYILNITHPHWFLVYPVEVDAQLPMSEKPYYATEPAGTTATDRAASETTVAERPASVHPSSDHVAQNKLGDQAEGRPSSRTSQV</sequence>
<accession>A0A9P6W6N0</accession>
<keyword evidence="2 6" id="KW-0812">Transmembrane</keyword>
<keyword evidence="3 6" id="KW-1133">Transmembrane helix</keyword>
<dbReference type="AlphaFoldDB" id="A0A9P6W6N0"/>
<evidence type="ECO:0000256" key="1">
    <source>
        <dbReference type="ARBA" id="ARBA00004141"/>
    </source>
</evidence>
<protein>
    <recommendedName>
        <fullName evidence="9">RTA1-domain-containing protein</fullName>
    </recommendedName>
</protein>
<reference evidence="7 8" key="1">
    <citation type="submission" date="2020-11" db="EMBL/GenBank/DDBJ databases">
        <title>Kefir isolates.</title>
        <authorList>
            <person name="Marcisauskas S."/>
            <person name="Kim Y."/>
            <person name="Blasche S."/>
        </authorList>
    </citation>
    <scope>NUCLEOTIDE SEQUENCE [LARGE SCALE GENOMIC DNA]</scope>
    <source>
        <strain evidence="7 8">KR</strain>
    </source>
</reference>
<dbReference type="PANTHER" id="PTHR31465:SF9">
    <property type="entry name" value="SPHINGOID LONG-CHAIN BASE TRANSPORTER RSB1"/>
    <property type="match status" value="1"/>
</dbReference>
<feature type="transmembrane region" description="Helical" evidence="6">
    <location>
        <begin position="242"/>
        <end position="266"/>
    </location>
</feature>
<dbReference type="OrthoDB" id="3358017at2759"/>
<dbReference type="Pfam" id="PF04479">
    <property type="entry name" value="RTA1"/>
    <property type="match status" value="1"/>
</dbReference>
<dbReference type="PANTHER" id="PTHR31465">
    <property type="entry name" value="PROTEIN RTA1-RELATED"/>
    <property type="match status" value="1"/>
</dbReference>
<feature type="transmembrane region" description="Helical" evidence="6">
    <location>
        <begin position="278"/>
        <end position="295"/>
    </location>
</feature>
<dbReference type="InterPro" id="IPR007568">
    <property type="entry name" value="RTA1"/>
</dbReference>
<dbReference type="EMBL" id="PUHQ01000009">
    <property type="protein sequence ID" value="KAG0665352.1"/>
    <property type="molecule type" value="Genomic_DNA"/>
</dbReference>
<evidence type="ECO:0000313" key="8">
    <source>
        <dbReference type="Proteomes" id="UP000777482"/>
    </source>
</evidence>
<proteinExistence type="predicted"/>
<comment type="caution">
    <text evidence="7">The sequence shown here is derived from an EMBL/GenBank/DDBJ whole genome shotgun (WGS) entry which is preliminary data.</text>
</comment>
<evidence type="ECO:0000313" key="7">
    <source>
        <dbReference type="EMBL" id="KAG0665352.1"/>
    </source>
</evidence>
<feature type="region of interest" description="Disordered" evidence="5">
    <location>
        <begin position="363"/>
        <end position="413"/>
    </location>
</feature>
<gene>
    <name evidence="7" type="ORF">C6P46_006799</name>
</gene>
<feature type="transmembrane region" description="Helical" evidence="6">
    <location>
        <begin position="200"/>
        <end position="222"/>
    </location>
</feature>
<comment type="subcellular location">
    <subcellularLocation>
        <location evidence="1">Membrane</location>
        <topology evidence="1">Multi-pass membrane protein</topology>
    </subcellularLocation>
</comment>
<feature type="transmembrane region" description="Helical" evidence="6">
    <location>
        <begin position="162"/>
        <end position="188"/>
    </location>
</feature>
<keyword evidence="8" id="KW-1185">Reference proteome</keyword>
<evidence type="ECO:0000256" key="4">
    <source>
        <dbReference type="ARBA" id="ARBA00023136"/>
    </source>
</evidence>
<evidence type="ECO:0000256" key="2">
    <source>
        <dbReference type="ARBA" id="ARBA00022692"/>
    </source>
</evidence>
<dbReference type="GO" id="GO:0000324">
    <property type="term" value="C:fungal-type vacuole"/>
    <property type="evidence" value="ECO:0007669"/>
    <property type="project" value="TreeGrafter"/>
</dbReference>
<dbReference type="GO" id="GO:0005886">
    <property type="term" value="C:plasma membrane"/>
    <property type="evidence" value="ECO:0007669"/>
    <property type="project" value="TreeGrafter"/>
</dbReference>
<feature type="compositionally biased region" description="Polar residues" evidence="5">
    <location>
        <begin position="365"/>
        <end position="378"/>
    </location>
</feature>
<organism evidence="7 8">
    <name type="scientific">Rhodotorula mucilaginosa</name>
    <name type="common">Yeast</name>
    <name type="synonym">Rhodotorula rubra</name>
    <dbReference type="NCBI Taxonomy" id="5537"/>
    <lineage>
        <taxon>Eukaryota</taxon>
        <taxon>Fungi</taxon>
        <taxon>Dikarya</taxon>
        <taxon>Basidiomycota</taxon>
        <taxon>Pucciniomycotina</taxon>
        <taxon>Microbotryomycetes</taxon>
        <taxon>Sporidiobolales</taxon>
        <taxon>Sporidiobolaceae</taxon>
        <taxon>Rhodotorula</taxon>
    </lineage>
</organism>
<name>A0A9P6W6N0_RHOMI</name>
<dbReference type="Proteomes" id="UP000777482">
    <property type="component" value="Unassembled WGS sequence"/>
</dbReference>
<keyword evidence="4 6" id="KW-0472">Membrane</keyword>
<evidence type="ECO:0008006" key="9">
    <source>
        <dbReference type="Google" id="ProtNLM"/>
    </source>
</evidence>
<evidence type="ECO:0000256" key="3">
    <source>
        <dbReference type="ARBA" id="ARBA00022989"/>
    </source>
</evidence>
<evidence type="ECO:0000256" key="5">
    <source>
        <dbReference type="SAM" id="MobiDB-lite"/>
    </source>
</evidence>
<evidence type="ECO:0000256" key="6">
    <source>
        <dbReference type="SAM" id="Phobius"/>
    </source>
</evidence>
<feature type="transmembrane region" description="Helical" evidence="6">
    <location>
        <begin position="95"/>
        <end position="117"/>
    </location>
</feature>